<comment type="caution">
    <text evidence="3">The sequence shown here is derived from an EMBL/GenBank/DDBJ whole genome shotgun (WGS) entry which is preliminary data.</text>
</comment>
<evidence type="ECO:0000256" key="2">
    <source>
        <dbReference type="SAM" id="Phobius"/>
    </source>
</evidence>
<reference evidence="3 4" key="1">
    <citation type="submission" date="2017-07" db="EMBL/GenBank/DDBJ databases">
        <title>Draft whole genome sequences of clinical Proprionibacteriaceae strains.</title>
        <authorList>
            <person name="Bernier A.-M."/>
            <person name="Bernard K."/>
            <person name="Domingo M.-C."/>
        </authorList>
    </citation>
    <scope>NUCLEOTIDE SEQUENCE [LARGE SCALE GENOMIC DNA]</scope>
    <source>
        <strain evidence="3 4">NML 130396</strain>
    </source>
</reference>
<keyword evidence="2" id="KW-0812">Transmembrane</keyword>
<keyword evidence="2" id="KW-0472">Membrane</keyword>
<name>A0A255GLF8_9ACTN</name>
<keyword evidence="2" id="KW-1133">Transmembrane helix</keyword>
<feature type="transmembrane region" description="Helical" evidence="2">
    <location>
        <begin position="90"/>
        <end position="109"/>
    </location>
</feature>
<feature type="transmembrane region" description="Helical" evidence="2">
    <location>
        <begin position="67"/>
        <end position="84"/>
    </location>
</feature>
<keyword evidence="4" id="KW-1185">Reference proteome</keyword>
<evidence type="ECO:0000313" key="4">
    <source>
        <dbReference type="Proteomes" id="UP000216311"/>
    </source>
</evidence>
<evidence type="ECO:0000313" key="3">
    <source>
        <dbReference type="EMBL" id="OYO16649.1"/>
    </source>
</evidence>
<sequence length="167" mass="16977">MDRSIGLYAKAIVGAVLAGLAATVTALDDGTITGPEWLTITITVLVGLGAVWAIPNAPRWVAGYGKAAASGLVAALGSLATAWPDGITQAEAITAAIALLTNLGVTWAVPNAPTSRRDHLAGYSITYSPVVGDRQLKDFTFLPGPNKIGGTDDGGADGVDDTPRHSL</sequence>
<accession>A0A255GLF8</accession>
<proteinExistence type="predicted"/>
<protein>
    <submittedName>
        <fullName evidence="3">Uncharacterized protein</fullName>
    </submittedName>
</protein>
<organism evidence="3 4">
    <name type="scientific">Enemella dayhoffiae</name>
    <dbReference type="NCBI Taxonomy" id="2016507"/>
    <lineage>
        <taxon>Bacteria</taxon>
        <taxon>Bacillati</taxon>
        <taxon>Actinomycetota</taxon>
        <taxon>Actinomycetes</taxon>
        <taxon>Propionibacteriales</taxon>
        <taxon>Propionibacteriaceae</taxon>
        <taxon>Enemella</taxon>
    </lineage>
</organism>
<evidence type="ECO:0000256" key="1">
    <source>
        <dbReference type="SAM" id="MobiDB-lite"/>
    </source>
</evidence>
<feature type="transmembrane region" description="Helical" evidence="2">
    <location>
        <begin position="36"/>
        <end position="55"/>
    </location>
</feature>
<dbReference type="EMBL" id="NMVQ01000047">
    <property type="protein sequence ID" value="OYO16649.1"/>
    <property type="molecule type" value="Genomic_DNA"/>
</dbReference>
<gene>
    <name evidence="3" type="ORF">CGZ93_17975</name>
</gene>
<dbReference type="Proteomes" id="UP000216311">
    <property type="component" value="Unassembled WGS sequence"/>
</dbReference>
<feature type="region of interest" description="Disordered" evidence="1">
    <location>
        <begin position="145"/>
        <end position="167"/>
    </location>
</feature>
<dbReference type="RefSeq" id="WP_094365536.1">
    <property type="nucleotide sequence ID" value="NZ_NMVQ01000047.1"/>
</dbReference>
<dbReference type="AlphaFoldDB" id="A0A255GLF8"/>